<sequence length="59" mass="6260">MTANGVMEPARLYESPYTDHAPRGPEGMFGDAEVGGIVDILRTVKNHAVPHQGTVGGVR</sequence>
<protein>
    <submittedName>
        <fullName evidence="2">Uncharacterized protein</fullName>
    </submittedName>
</protein>
<evidence type="ECO:0000256" key="1">
    <source>
        <dbReference type="SAM" id="MobiDB-lite"/>
    </source>
</evidence>
<dbReference type="EMBL" id="BLKY01000001">
    <property type="protein sequence ID" value="GFG84600.1"/>
    <property type="molecule type" value="Genomic_DNA"/>
</dbReference>
<dbReference type="AlphaFoldDB" id="A0A7I9Y7E8"/>
<evidence type="ECO:0000313" key="2">
    <source>
        <dbReference type="EMBL" id="GFG84600.1"/>
    </source>
</evidence>
<name>A0A7I9Y7E8_MYCAL</name>
<reference evidence="2 3" key="1">
    <citation type="journal article" date="2019" name="Emerg. Microbes Infect.">
        <title>Comprehensive subspecies identification of 175 nontuberculous mycobacteria species based on 7547 genomic profiles.</title>
        <authorList>
            <person name="Matsumoto Y."/>
            <person name="Kinjo T."/>
            <person name="Motooka D."/>
            <person name="Nabeya D."/>
            <person name="Jung N."/>
            <person name="Uechi K."/>
            <person name="Horii T."/>
            <person name="Iida T."/>
            <person name="Fujita J."/>
            <person name="Nakamura S."/>
        </authorList>
    </citation>
    <scope>NUCLEOTIDE SEQUENCE [LARGE SCALE GENOMIC DNA]</scope>
    <source>
        <strain evidence="2 3">JCM 30723</strain>
    </source>
</reference>
<accession>A0A7I9Y7E8</accession>
<proteinExistence type="predicted"/>
<comment type="caution">
    <text evidence="2">The sequence shown here is derived from an EMBL/GenBank/DDBJ whole genome shotgun (WGS) entry which is preliminary data.</text>
</comment>
<feature type="region of interest" description="Disordered" evidence="1">
    <location>
        <begin position="1"/>
        <end position="29"/>
    </location>
</feature>
<gene>
    <name evidence="2" type="ORF">MALGJ_12760</name>
</gene>
<dbReference type="Proteomes" id="UP000465305">
    <property type="component" value="Unassembled WGS sequence"/>
</dbReference>
<organism evidence="2 3">
    <name type="scientific">Mycolicibacter algericus</name>
    <name type="common">Mycobacterium algericum</name>
    <dbReference type="NCBI Taxonomy" id="1288388"/>
    <lineage>
        <taxon>Bacteria</taxon>
        <taxon>Bacillati</taxon>
        <taxon>Actinomycetota</taxon>
        <taxon>Actinomycetes</taxon>
        <taxon>Mycobacteriales</taxon>
        <taxon>Mycobacteriaceae</taxon>
        <taxon>Mycolicibacter</taxon>
    </lineage>
</organism>
<evidence type="ECO:0000313" key="3">
    <source>
        <dbReference type="Proteomes" id="UP000465305"/>
    </source>
</evidence>